<name>A0AAJ5LMV1_9PSED</name>
<reference evidence="1" key="1">
    <citation type="submission" date="2022-07" db="EMBL/GenBank/DDBJ databases">
        <title>Complete genome of MD9.</title>
        <authorList>
            <person name="Cao G."/>
        </authorList>
    </citation>
    <scope>NUCLEOTIDE SEQUENCE</scope>
    <source>
        <strain evidence="1">MD9</strain>
    </source>
</reference>
<sequence>MTNPSYATPDDYFKEFSGDTVQDDSDIRIPRTLDRASRLVDTYVRSTGISVPLTDPATLRDVRGSVLDLARYFAWPDQPSEEVRARYEDAIKFLELVSTGKIKLVVAGQEVVKSGFTNIRLFRA</sequence>
<dbReference type="Pfam" id="PF07030">
    <property type="entry name" value="Phage_Mu_Gp36"/>
    <property type="match status" value="1"/>
</dbReference>
<accession>A0AAJ5LMV1</accession>
<dbReference type="RefSeq" id="WP_208211037.1">
    <property type="nucleotide sequence ID" value="NZ_CP101700.1"/>
</dbReference>
<proteinExistence type="predicted"/>
<dbReference type="AlphaFoldDB" id="A0AAJ5LMV1"/>
<organism evidence="1 2">
    <name type="scientific">Pseudomonas asiatica</name>
    <dbReference type="NCBI Taxonomy" id="2219225"/>
    <lineage>
        <taxon>Bacteria</taxon>
        <taxon>Pseudomonadati</taxon>
        <taxon>Pseudomonadota</taxon>
        <taxon>Gammaproteobacteria</taxon>
        <taxon>Pseudomonadales</taxon>
        <taxon>Pseudomonadaceae</taxon>
        <taxon>Pseudomonas</taxon>
    </lineage>
</organism>
<evidence type="ECO:0000313" key="2">
    <source>
        <dbReference type="Proteomes" id="UP001058744"/>
    </source>
</evidence>
<dbReference type="InterPro" id="IPR009752">
    <property type="entry name" value="Phage_Mu_GpJ"/>
</dbReference>
<gene>
    <name evidence="1" type="ORF">NOV18_08725</name>
</gene>
<protein>
    <submittedName>
        <fullName evidence="1">DUF1320 domain-containing protein</fullName>
    </submittedName>
</protein>
<dbReference type="EMBL" id="CP101700">
    <property type="protein sequence ID" value="UUC20548.1"/>
    <property type="molecule type" value="Genomic_DNA"/>
</dbReference>
<evidence type="ECO:0000313" key="1">
    <source>
        <dbReference type="EMBL" id="UUC20548.1"/>
    </source>
</evidence>
<dbReference type="Proteomes" id="UP001058744">
    <property type="component" value="Chromosome"/>
</dbReference>